<proteinExistence type="predicted"/>
<sequence>MPRILITGMSGAGKSTLLAELARRGHLTVDTDYDGWTDGDGGPWDEDRMTQLLATHDDIVVSGAAENQGVFRDRFAHVILLSAPIEVLLDRVQLRTDNPYGRTPAQQEDIRRYTLEVEPLLRRSATLELDGRRPVTVLADEVEPLLAAAAPPEG</sequence>
<dbReference type="RefSeq" id="WP_322410349.1">
    <property type="nucleotide sequence ID" value="NZ_CP139779.1"/>
</dbReference>
<keyword evidence="2" id="KW-1185">Reference proteome</keyword>
<name>A0ABZ0V9P8_9MICO</name>
<dbReference type="SUPFAM" id="SSF52540">
    <property type="entry name" value="P-loop containing nucleoside triphosphate hydrolases"/>
    <property type="match status" value="1"/>
</dbReference>
<evidence type="ECO:0000313" key="1">
    <source>
        <dbReference type="EMBL" id="WQB70199.1"/>
    </source>
</evidence>
<dbReference type="PRINTS" id="PR01100">
    <property type="entry name" value="SHIKIMTKNASE"/>
</dbReference>
<dbReference type="InterPro" id="IPR027417">
    <property type="entry name" value="P-loop_NTPase"/>
</dbReference>
<evidence type="ECO:0000313" key="2">
    <source>
        <dbReference type="Proteomes" id="UP001324533"/>
    </source>
</evidence>
<dbReference type="EMBL" id="CP139779">
    <property type="protein sequence ID" value="WQB70199.1"/>
    <property type="molecule type" value="Genomic_DNA"/>
</dbReference>
<dbReference type="Pfam" id="PF13238">
    <property type="entry name" value="AAA_18"/>
    <property type="match status" value="1"/>
</dbReference>
<dbReference type="Proteomes" id="UP001324533">
    <property type="component" value="Chromosome"/>
</dbReference>
<accession>A0ABZ0V9P8</accession>
<gene>
    <name evidence="1" type="ORF">T9R20_16095</name>
</gene>
<reference evidence="1 2" key="1">
    <citation type="submission" date="2023-06" db="EMBL/GenBank/DDBJ databases">
        <title>Rock-solubilizing bacteria, Microbacterium invictum, promotes re-establishment of vegetation in rocky wasteland by accelerating rock bio-weathering and reshaping soil bacterial community.</title>
        <authorList>
            <person name="Liu C."/>
        </authorList>
    </citation>
    <scope>NUCLEOTIDE SEQUENCE [LARGE SCALE GENOMIC DNA]</scope>
    <source>
        <strain evidence="1 2">X-18</strain>
    </source>
</reference>
<organism evidence="1 2">
    <name type="scientific">Microbacterium invictum</name>
    <dbReference type="NCBI Taxonomy" id="515415"/>
    <lineage>
        <taxon>Bacteria</taxon>
        <taxon>Bacillati</taxon>
        <taxon>Actinomycetota</taxon>
        <taxon>Actinomycetes</taxon>
        <taxon>Micrococcales</taxon>
        <taxon>Microbacteriaceae</taxon>
        <taxon>Microbacterium</taxon>
    </lineage>
</organism>
<protein>
    <submittedName>
        <fullName evidence="1">AAA family ATPase</fullName>
    </submittedName>
</protein>
<dbReference type="Gene3D" id="3.40.50.300">
    <property type="entry name" value="P-loop containing nucleotide triphosphate hydrolases"/>
    <property type="match status" value="1"/>
</dbReference>